<dbReference type="KEGG" id="ddh:Desde_3027"/>
<gene>
    <name evidence="2" type="ordered locus">Desde_3027</name>
</gene>
<dbReference type="STRING" id="756499.Desde_3027"/>
<keyword evidence="1" id="KW-0812">Transmembrane</keyword>
<organism evidence="2 3">
    <name type="scientific">Desulfitobacterium dehalogenans (strain ATCC 51507 / DSM 9161 / JW/IU-DC1)</name>
    <dbReference type="NCBI Taxonomy" id="756499"/>
    <lineage>
        <taxon>Bacteria</taxon>
        <taxon>Bacillati</taxon>
        <taxon>Bacillota</taxon>
        <taxon>Clostridia</taxon>
        <taxon>Eubacteriales</taxon>
        <taxon>Desulfitobacteriaceae</taxon>
        <taxon>Desulfitobacterium</taxon>
    </lineage>
</organism>
<feature type="transmembrane region" description="Helical" evidence="1">
    <location>
        <begin position="46"/>
        <end position="69"/>
    </location>
</feature>
<dbReference type="HOGENOM" id="CLU_1737572_0_0_9"/>
<dbReference type="AlphaFoldDB" id="I4ABJ0"/>
<reference evidence="2 3" key="2">
    <citation type="journal article" date="2015" name="J. Bacteriol.">
        <title>Genomic, proteomic, and biochemical analysis of the organohalide respiratory pathway in Desulfitobacterium dehalogenans.</title>
        <authorList>
            <person name="Kruse T."/>
            <person name="van de Pas B.A."/>
            <person name="Atteia A."/>
            <person name="Krab K."/>
            <person name="Hagen W.R."/>
            <person name="Goodwin L."/>
            <person name="Chain P."/>
            <person name="Boeren S."/>
            <person name="Maphosa F."/>
            <person name="Schraa G."/>
            <person name="de Vos W.M."/>
            <person name="van der Oost J."/>
            <person name="Smidt H."/>
            <person name="Stams A.J."/>
        </authorList>
    </citation>
    <scope>NUCLEOTIDE SEQUENCE [LARGE SCALE GENOMIC DNA]</scope>
    <source>
        <strain evidence="3">ATCC 51507 / DSM 9161 / JW/IU-DC1</strain>
    </source>
</reference>
<protein>
    <recommendedName>
        <fullName evidence="4">DUF456 domain-containing protein</fullName>
    </recommendedName>
</protein>
<dbReference type="EMBL" id="CP003348">
    <property type="protein sequence ID" value="AFM01325.1"/>
    <property type="molecule type" value="Genomic_DNA"/>
</dbReference>
<evidence type="ECO:0000256" key="1">
    <source>
        <dbReference type="SAM" id="Phobius"/>
    </source>
</evidence>
<dbReference type="Proteomes" id="UP000006053">
    <property type="component" value="Chromosome"/>
</dbReference>
<proteinExistence type="predicted"/>
<evidence type="ECO:0000313" key="2">
    <source>
        <dbReference type="EMBL" id="AFM01325.1"/>
    </source>
</evidence>
<evidence type="ECO:0008006" key="4">
    <source>
        <dbReference type="Google" id="ProtNLM"/>
    </source>
</evidence>
<evidence type="ECO:0000313" key="3">
    <source>
        <dbReference type="Proteomes" id="UP000006053"/>
    </source>
</evidence>
<sequence length="146" mass="15802" precursor="true">MAFVVLVLLEWLLLLAAALIFIGGIRGALAAAFIISGILWYTHPDNFWLWEVPFIIGVFISIGALLYFAKKARQSNVVAGLAGGIASLVVFGAFFTPILAVIVWALIVGTGLIPKIRLKEVVWGISPILWRALMGILCIIIGNVMI</sequence>
<dbReference type="OrthoDB" id="1797654at2"/>
<keyword evidence="1" id="KW-1133">Transmembrane helix</keyword>
<name>I4ABJ0_DESDJ</name>
<keyword evidence="1" id="KW-0472">Membrane</keyword>
<accession>I4ABJ0</accession>
<dbReference type="eggNOG" id="ENOG5033JPY">
    <property type="taxonomic scope" value="Bacteria"/>
</dbReference>
<keyword evidence="3" id="KW-1185">Reference proteome</keyword>
<feature type="transmembrane region" description="Helical" evidence="1">
    <location>
        <begin position="81"/>
        <end position="108"/>
    </location>
</feature>
<reference evidence="3" key="1">
    <citation type="submission" date="2012-06" db="EMBL/GenBank/DDBJ databases">
        <title>Complete sequence of Desulfitobacterium dehalogenans ATCC 51507.</title>
        <authorList>
            <person name="Lucas S."/>
            <person name="Han J."/>
            <person name="Lapidus A."/>
            <person name="Cheng J.-F."/>
            <person name="Goodwin L."/>
            <person name="Pitluck S."/>
            <person name="Peters L."/>
            <person name="Ovchinnikova G."/>
            <person name="Teshima H."/>
            <person name="Detter J.C."/>
            <person name="Han C."/>
            <person name="Tapia R."/>
            <person name="Land M."/>
            <person name="Hauser L."/>
            <person name="Kyrpides N."/>
            <person name="Ivanova N."/>
            <person name="Pagani I."/>
            <person name="Kruse T."/>
            <person name="de Vos W.M."/>
            <person name="Smidt H."/>
            <person name="Woyke T."/>
        </authorList>
    </citation>
    <scope>NUCLEOTIDE SEQUENCE [LARGE SCALE GENOMIC DNA]</scope>
    <source>
        <strain evidence="3">ATCC 51507 / DSM 9161 / JW/IU-DC1</strain>
    </source>
</reference>
<feature type="transmembrane region" description="Helical" evidence="1">
    <location>
        <begin position="128"/>
        <end position="145"/>
    </location>
</feature>